<evidence type="ECO:0000313" key="1">
    <source>
        <dbReference type="EMBL" id="CBY41647.1"/>
    </source>
</evidence>
<dbReference type="AlphaFoldDB" id="E4Z1R9"/>
<accession>E4Z1R9</accession>
<sequence length="21" mass="2047">DDAFQALIAAIAVVGAAGCDR</sequence>
<proteinExistence type="predicted"/>
<name>E4Z1R9_OIKDI</name>
<protein>
    <submittedName>
        <fullName evidence="1">Uncharacterized protein</fullName>
    </submittedName>
</protein>
<feature type="non-terminal residue" evidence="1">
    <location>
        <position position="1"/>
    </location>
</feature>
<reference evidence="1" key="1">
    <citation type="journal article" date="2010" name="Science">
        <title>Plasticity of animal genome architecture unmasked by rapid evolution of a pelagic tunicate.</title>
        <authorList>
            <person name="Denoeud F."/>
            <person name="Henriet S."/>
            <person name="Mungpakdee S."/>
            <person name="Aury J.M."/>
            <person name="Da Silva C."/>
            <person name="Brinkmann H."/>
            <person name="Mikhaleva J."/>
            <person name="Olsen L.C."/>
            <person name="Jubin C."/>
            <person name="Canestro C."/>
            <person name="Bouquet J.M."/>
            <person name="Danks G."/>
            <person name="Poulain J."/>
            <person name="Campsteijn C."/>
            <person name="Adamski M."/>
            <person name="Cross I."/>
            <person name="Yadetie F."/>
            <person name="Muffato M."/>
            <person name="Louis A."/>
            <person name="Butcher S."/>
            <person name="Tsagkogeorga G."/>
            <person name="Konrad A."/>
            <person name="Singh S."/>
            <person name="Jensen M.F."/>
            <person name="Cong E.H."/>
            <person name="Eikeseth-Otteraa H."/>
            <person name="Noel B."/>
            <person name="Anthouard V."/>
            <person name="Porcel B.M."/>
            <person name="Kachouri-Lafond R."/>
            <person name="Nishino A."/>
            <person name="Ugolini M."/>
            <person name="Chourrout P."/>
            <person name="Nishida H."/>
            <person name="Aasland R."/>
            <person name="Huzurbazar S."/>
            <person name="Westhof E."/>
            <person name="Delsuc F."/>
            <person name="Lehrach H."/>
            <person name="Reinhardt R."/>
            <person name="Weissenbach J."/>
            <person name="Roy S.W."/>
            <person name="Artiguenave F."/>
            <person name="Postlethwait J.H."/>
            <person name="Manak J.R."/>
            <person name="Thompson E.M."/>
            <person name="Jaillon O."/>
            <person name="Du Pasquier L."/>
            <person name="Boudinot P."/>
            <person name="Liberles D.A."/>
            <person name="Volff J.N."/>
            <person name="Philippe H."/>
            <person name="Lenhard B."/>
            <person name="Roest Crollius H."/>
            <person name="Wincker P."/>
            <person name="Chourrout D."/>
        </authorList>
    </citation>
    <scope>NUCLEOTIDE SEQUENCE [LARGE SCALE GENOMIC DNA]</scope>
</reference>
<organism evidence="1">
    <name type="scientific">Oikopleura dioica</name>
    <name type="common">Tunicate</name>
    <dbReference type="NCBI Taxonomy" id="34765"/>
    <lineage>
        <taxon>Eukaryota</taxon>
        <taxon>Metazoa</taxon>
        <taxon>Chordata</taxon>
        <taxon>Tunicata</taxon>
        <taxon>Appendicularia</taxon>
        <taxon>Copelata</taxon>
        <taxon>Oikopleuridae</taxon>
        <taxon>Oikopleura</taxon>
    </lineage>
</organism>
<gene>
    <name evidence="1" type="ORF">GSOID_T00023731001</name>
</gene>
<dbReference type="Proteomes" id="UP000011014">
    <property type="component" value="Unassembled WGS sequence"/>
</dbReference>
<dbReference type="EMBL" id="FN656553">
    <property type="protein sequence ID" value="CBY41647.1"/>
    <property type="molecule type" value="Genomic_DNA"/>
</dbReference>